<feature type="transmembrane region" description="Helical" evidence="6">
    <location>
        <begin position="143"/>
        <end position="162"/>
    </location>
</feature>
<proteinExistence type="inferred from homology"/>
<comment type="caution">
    <text evidence="8">The sequence shown here is derived from an EMBL/GenBank/DDBJ whole genome shotgun (WGS) entry which is preliminary data.</text>
</comment>
<comment type="similarity">
    <text evidence="2">Belongs to the major facilitator superfamily. TCR/Tet family.</text>
</comment>
<evidence type="ECO:0000256" key="5">
    <source>
        <dbReference type="ARBA" id="ARBA00023136"/>
    </source>
</evidence>
<evidence type="ECO:0000313" key="8">
    <source>
        <dbReference type="EMBL" id="OKP00614.1"/>
    </source>
</evidence>
<organism evidence="8 9">
    <name type="scientific">Penicillium subrubescens</name>
    <dbReference type="NCBI Taxonomy" id="1316194"/>
    <lineage>
        <taxon>Eukaryota</taxon>
        <taxon>Fungi</taxon>
        <taxon>Dikarya</taxon>
        <taxon>Ascomycota</taxon>
        <taxon>Pezizomycotina</taxon>
        <taxon>Eurotiomycetes</taxon>
        <taxon>Eurotiomycetidae</taxon>
        <taxon>Eurotiales</taxon>
        <taxon>Aspergillaceae</taxon>
        <taxon>Penicillium</taxon>
    </lineage>
</organism>
<dbReference type="InterPro" id="IPR020846">
    <property type="entry name" value="MFS_dom"/>
</dbReference>
<dbReference type="Proteomes" id="UP000186955">
    <property type="component" value="Unassembled WGS sequence"/>
</dbReference>
<dbReference type="EMBL" id="MNBE01000645">
    <property type="protein sequence ID" value="OKP00614.1"/>
    <property type="molecule type" value="Genomic_DNA"/>
</dbReference>
<reference evidence="8 9" key="1">
    <citation type="submission" date="2016-10" db="EMBL/GenBank/DDBJ databases">
        <title>Genome sequence of the ascomycete fungus Penicillium subrubescens.</title>
        <authorList>
            <person name="De Vries R.P."/>
            <person name="Peng M."/>
            <person name="Dilokpimol A."/>
            <person name="Hilden K."/>
            <person name="Makela M.R."/>
            <person name="Grigoriev I."/>
            <person name="Riley R."/>
            <person name="Granchi Z."/>
        </authorList>
    </citation>
    <scope>NUCLEOTIDE SEQUENCE [LARGE SCALE GENOMIC DNA]</scope>
    <source>
        <strain evidence="8 9">CBS 132785</strain>
    </source>
</reference>
<evidence type="ECO:0000256" key="3">
    <source>
        <dbReference type="ARBA" id="ARBA00022692"/>
    </source>
</evidence>
<feature type="transmembrane region" description="Helical" evidence="6">
    <location>
        <begin position="75"/>
        <end position="97"/>
    </location>
</feature>
<keyword evidence="5 6" id="KW-0472">Membrane</keyword>
<dbReference type="Gene3D" id="1.20.1720.10">
    <property type="entry name" value="Multidrug resistance protein D"/>
    <property type="match status" value="1"/>
</dbReference>
<dbReference type="AlphaFoldDB" id="A0A1Q5TK70"/>
<comment type="subcellular location">
    <subcellularLocation>
        <location evidence="1">Membrane</location>
        <topology evidence="1">Multi-pass membrane protein</topology>
    </subcellularLocation>
</comment>
<evidence type="ECO:0000256" key="4">
    <source>
        <dbReference type="ARBA" id="ARBA00022989"/>
    </source>
</evidence>
<evidence type="ECO:0000256" key="1">
    <source>
        <dbReference type="ARBA" id="ARBA00004141"/>
    </source>
</evidence>
<dbReference type="SUPFAM" id="SSF103473">
    <property type="entry name" value="MFS general substrate transporter"/>
    <property type="match status" value="1"/>
</dbReference>
<evidence type="ECO:0000256" key="2">
    <source>
        <dbReference type="ARBA" id="ARBA00007520"/>
    </source>
</evidence>
<feature type="transmembrane region" description="Helical" evidence="6">
    <location>
        <begin position="51"/>
        <end position="69"/>
    </location>
</feature>
<protein>
    <recommendedName>
        <fullName evidence="7">Major facilitator superfamily (MFS) profile domain-containing protein</fullName>
    </recommendedName>
</protein>
<feature type="transmembrane region" description="Helical" evidence="6">
    <location>
        <begin position="24"/>
        <end position="44"/>
    </location>
</feature>
<feature type="domain" description="Major facilitator superfamily (MFS) profile" evidence="7">
    <location>
        <begin position="1"/>
        <end position="198"/>
    </location>
</feature>
<feature type="transmembrane region" description="Helical" evidence="6">
    <location>
        <begin position="174"/>
        <end position="197"/>
    </location>
</feature>
<keyword evidence="9" id="KW-1185">Reference proteome</keyword>
<dbReference type="PROSITE" id="PS50850">
    <property type="entry name" value="MFS"/>
    <property type="match status" value="1"/>
</dbReference>
<dbReference type="GO" id="GO:0005886">
    <property type="term" value="C:plasma membrane"/>
    <property type="evidence" value="ECO:0007669"/>
    <property type="project" value="TreeGrafter"/>
</dbReference>
<sequence>MSVSKEEQPKADVNLTNHEEPPNFYPIGPKLILITISLMLAVFCLDLDNTVYLTALFFFELGSLICGAAPNSTTFIVGCGIAGLGSAGMFSGALATLAHTVELEKRPVFFSTLGGMYGPASVAGPLLGGAFTDHASWRWCFYVYLPFGGVTAIGLLTLLKLPPKAKTQKTPMDIILHLDPIGTVLFVPAIVCLLLALQ</sequence>
<keyword evidence="3 6" id="KW-0812">Transmembrane</keyword>
<accession>A0A1Q5TK70</accession>
<dbReference type="GO" id="GO:0022857">
    <property type="term" value="F:transmembrane transporter activity"/>
    <property type="evidence" value="ECO:0007669"/>
    <property type="project" value="InterPro"/>
</dbReference>
<evidence type="ECO:0000256" key="6">
    <source>
        <dbReference type="SAM" id="Phobius"/>
    </source>
</evidence>
<gene>
    <name evidence="8" type="ORF">PENSUB_7759</name>
</gene>
<dbReference type="STRING" id="1316194.A0A1Q5TK70"/>
<dbReference type="PANTHER" id="PTHR23501:SF199">
    <property type="entry name" value="MFS EFFLUX TRANSPORTER INPD-RELATED"/>
    <property type="match status" value="1"/>
</dbReference>
<feature type="transmembrane region" description="Helical" evidence="6">
    <location>
        <begin position="109"/>
        <end position="131"/>
    </location>
</feature>
<evidence type="ECO:0000313" key="9">
    <source>
        <dbReference type="Proteomes" id="UP000186955"/>
    </source>
</evidence>
<dbReference type="PANTHER" id="PTHR23501">
    <property type="entry name" value="MAJOR FACILITATOR SUPERFAMILY"/>
    <property type="match status" value="1"/>
</dbReference>
<keyword evidence="4 6" id="KW-1133">Transmembrane helix</keyword>
<dbReference type="Pfam" id="PF07690">
    <property type="entry name" value="MFS_1"/>
    <property type="match status" value="1"/>
</dbReference>
<dbReference type="InterPro" id="IPR011701">
    <property type="entry name" value="MFS"/>
</dbReference>
<dbReference type="InterPro" id="IPR036259">
    <property type="entry name" value="MFS_trans_sf"/>
</dbReference>
<evidence type="ECO:0000259" key="7">
    <source>
        <dbReference type="PROSITE" id="PS50850"/>
    </source>
</evidence>
<name>A0A1Q5TK70_9EURO</name>